<proteinExistence type="predicted"/>
<dbReference type="Proteomes" id="UP000007575">
    <property type="component" value="Plasmid P3"/>
</dbReference>
<evidence type="ECO:0000256" key="1">
    <source>
        <dbReference type="SAM" id="MobiDB-lite"/>
    </source>
</evidence>
<name>H8H3G2_DEIGI</name>
<geneLocation type="plasmid" evidence="2 3">
    <name>P3</name>
</geneLocation>
<dbReference type="EMBL" id="CP002194">
    <property type="protein sequence ID" value="AFD28059.1"/>
    <property type="molecule type" value="Genomic_DNA"/>
</dbReference>
<dbReference type="PATRIC" id="fig|745776.4.peg.3981"/>
<dbReference type="HOGENOM" id="CLU_1259713_0_0_0"/>
<evidence type="ECO:0000313" key="3">
    <source>
        <dbReference type="Proteomes" id="UP000007575"/>
    </source>
</evidence>
<dbReference type="AlphaFoldDB" id="H8H3G2"/>
<evidence type="ECO:0000313" key="2">
    <source>
        <dbReference type="EMBL" id="AFD28059.1"/>
    </source>
</evidence>
<gene>
    <name evidence="2" type="ordered locus">DGo_PC0267</name>
</gene>
<feature type="region of interest" description="Disordered" evidence="1">
    <location>
        <begin position="134"/>
        <end position="163"/>
    </location>
</feature>
<dbReference type="KEGG" id="dgo:DGo_PC0267"/>
<accession>H8H3G2</accession>
<keyword evidence="2" id="KW-0614">Plasmid</keyword>
<dbReference type="RefSeq" id="WP_014682969.1">
    <property type="nucleotide sequence ID" value="NC_017771.1"/>
</dbReference>
<keyword evidence="3" id="KW-1185">Reference proteome</keyword>
<sequence length="219" mass="23562">MNPVKESILVADAGQTDLASLLQLIGGLSRNHYLAQALDVSGNVLGEIEVKGGMVLSARVQDLQGKEAVYALLSLSPHELEAFHVTDAPLPHEPIGFLQTLLLDGLRVQDELHQDPPALDADTPFKDWTLFDTATDQDTSPTTPPAGCPFSSDPAAAVAPKPPEDDLVHTATALRNEIYGKQPPYRAVPHPSPSATLRPTWVLLAFASLLALLWARKRS</sequence>
<organism evidence="2 3">
    <name type="scientific">Deinococcus gobiensis (strain DSM 21396 / JCM 16679 / CGMCC 1.7299 / I-0)</name>
    <dbReference type="NCBI Taxonomy" id="745776"/>
    <lineage>
        <taxon>Bacteria</taxon>
        <taxon>Thermotogati</taxon>
        <taxon>Deinococcota</taxon>
        <taxon>Deinococci</taxon>
        <taxon>Deinococcales</taxon>
        <taxon>Deinococcaceae</taxon>
        <taxon>Deinococcus</taxon>
    </lineage>
</organism>
<protein>
    <recommendedName>
        <fullName evidence="4">DUF4388 domain-containing protein</fullName>
    </recommendedName>
</protein>
<evidence type="ECO:0008006" key="4">
    <source>
        <dbReference type="Google" id="ProtNLM"/>
    </source>
</evidence>
<reference evidence="2 3" key="1">
    <citation type="journal article" date="2012" name="PLoS ONE">
        <title>Genome sequence and transcriptome analysis of the radioresistant bacterium Deinococcus gobiensis: insights into the extreme environmental adaptations.</title>
        <authorList>
            <person name="Yuan M."/>
            <person name="Chen M."/>
            <person name="Zhang W."/>
            <person name="Lu W."/>
            <person name="Wang J."/>
            <person name="Yang M."/>
            <person name="Zhao P."/>
            <person name="Tang R."/>
            <person name="Li X."/>
            <person name="Hao Y."/>
            <person name="Zhou Z."/>
            <person name="Zhan Y."/>
            <person name="Yu H."/>
            <person name="Teng C."/>
            <person name="Yan Y."/>
            <person name="Ping S."/>
            <person name="Wang Y."/>
            <person name="Lin M."/>
        </authorList>
    </citation>
    <scope>NUCLEOTIDE SEQUENCE [LARGE SCALE GENOMIC DNA]</scope>
    <source>
        <strain evidence="3">DSM 21396 / JCM 16679 / CGMCC 1.7299 / I-0</strain>
        <plasmid evidence="2">P3</plasmid>
    </source>
</reference>